<dbReference type="GO" id="GO:0005975">
    <property type="term" value="P:carbohydrate metabolic process"/>
    <property type="evidence" value="ECO:0007669"/>
    <property type="project" value="InterPro"/>
</dbReference>
<feature type="domain" description="Glycosyl hydrolase family 13 catalytic" evidence="1">
    <location>
        <begin position="149"/>
        <end position="513"/>
    </location>
</feature>
<dbReference type="RefSeq" id="WP_071176047.1">
    <property type="nucleotide sequence ID" value="NZ_CP017831.1"/>
</dbReference>
<dbReference type="Gene3D" id="2.60.40.1180">
    <property type="entry name" value="Golgi alpha-mannosidase II"/>
    <property type="match status" value="1"/>
</dbReference>
<dbReference type="OrthoDB" id="9761875at2"/>
<dbReference type="KEGG" id="bhu:bhn_I1315"/>
<dbReference type="InterPro" id="IPR017853">
    <property type="entry name" value="GH"/>
</dbReference>
<dbReference type="PANTHER" id="PTHR43002">
    <property type="entry name" value="GLYCOGEN DEBRANCHING ENZYME"/>
    <property type="match status" value="1"/>
</dbReference>
<organism evidence="2 3">
    <name type="scientific">Butyrivibrio hungatei</name>
    <dbReference type="NCBI Taxonomy" id="185008"/>
    <lineage>
        <taxon>Bacteria</taxon>
        <taxon>Bacillati</taxon>
        <taxon>Bacillota</taxon>
        <taxon>Clostridia</taxon>
        <taxon>Lachnospirales</taxon>
        <taxon>Lachnospiraceae</taxon>
        <taxon>Butyrivibrio</taxon>
    </lineage>
</organism>
<dbReference type="SMART" id="SM00642">
    <property type="entry name" value="Aamy"/>
    <property type="match status" value="1"/>
</dbReference>
<reference evidence="3" key="1">
    <citation type="submission" date="2016-10" db="EMBL/GenBank/DDBJ databases">
        <title>The complete genome sequence of the rumen bacterium Butyrivibrio hungatei MB2003.</title>
        <authorList>
            <person name="Palevich N."/>
            <person name="Kelly W.J."/>
            <person name="Leahy S.C."/>
            <person name="Altermann E."/>
            <person name="Rakonjac J."/>
            <person name="Attwood G.T."/>
        </authorList>
    </citation>
    <scope>NUCLEOTIDE SEQUENCE [LARGE SCALE GENOMIC DNA]</scope>
    <source>
        <strain evidence="3">MB2003</strain>
    </source>
</reference>
<dbReference type="EMBL" id="CP017831">
    <property type="protein sequence ID" value="AOZ96349.1"/>
    <property type="molecule type" value="Genomic_DNA"/>
</dbReference>
<evidence type="ECO:0000259" key="1">
    <source>
        <dbReference type="SMART" id="SM00642"/>
    </source>
</evidence>
<dbReference type="InterPro" id="IPR013780">
    <property type="entry name" value="Glyco_hydro_b"/>
</dbReference>
<dbReference type="SUPFAM" id="SSF51011">
    <property type="entry name" value="Glycosyl hydrolase domain"/>
    <property type="match status" value="1"/>
</dbReference>
<accession>A0A1D9P1I7</accession>
<gene>
    <name evidence="2" type="ORF">bhn_I1315</name>
</gene>
<dbReference type="SUPFAM" id="SSF51445">
    <property type="entry name" value="(Trans)glycosidases"/>
    <property type="match status" value="1"/>
</dbReference>
<name>A0A1D9P1I7_9FIRM</name>
<dbReference type="Proteomes" id="UP000179284">
    <property type="component" value="Chromosome I"/>
</dbReference>
<proteinExistence type="predicted"/>
<dbReference type="AlphaFoldDB" id="A0A1D9P1I7"/>
<evidence type="ECO:0000313" key="2">
    <source>
        <dbReference type="EMBL" id="AOZ96349.1"/>
    </source>
</evidence>
<protein>
    <submittedName>
        <fullName evidence="2">Glycogen debranching enzyme GlgX2</fullName>
    </submittedName>
</protein>
<dbReference type="Pfam" id="PF00128">
    <property type="entry name" value="Alpha-amylase"/>
    <property type="match status" value="1"/>
</dbReference>
<dbReference type="InterPro" id="IPR006047">
    <property type="entry name" value="GH13_cat_dom"/>
</dbReference>
<sequence length="648" mass="75021">MQANTLKIASEKPYPLGCYIDYDKSLVVRTVFDKCDSCGITLYSSDGDEDLSIELPKTIKRGNIYSARISGIDNIDKYTSYNYFEDDSFFCNSYSKHLIGLESFGKDVPDSDIRAKLDNRSTLKASEFAFDWESDSFPEIPYEDSFVYLMHVRGFTKASSSGVAHGHRGTFMGILDKLPYLKELGVTTIELMPAYEMNEIENPSKIRGNKVLGDLIYSKDGSISNKSAVKPRLNFWGYKKGYYFAPRTSYCADPSDCENEFKTLVKELHKNGIEVIMQFYFETDENESLIIDALRYWRCSYHIDGFHLKGASVPIRLITKEPLFSDAKIWYDGFDYFDIYGSDEPEKRYLAEYNGRFMYNCRRFLKSDDNTASDFMNSMINNGTDHGVINYICDYEGFRLVDMVSYEHKHNEENGENNKDGNDNNLTWNCGIEGRTRKQSILSLRKKQMKNILTMLFMAQGTPMIFSGDEFGNSQSGNNNPYCQDNEIGWVDWKAFDKNKDIYEYIKLLVKIRKENRILHASKPLKLMDYTSCGYPDLSCHGRDAWRPDLSGHSHMLGMLYCGMYDDRKKDSPFVYVCYNMHWFDAEMALPKMPDGYKWELICDTAQEDVKPKEITKELETLPDRSARIYIGSKDPNYKQKKEVRKKK</sequence>
<dbReference type="Gene3D" id="3.20.20.80">
    <property type="entry name" value="Glycosidases"/>
    <property type="match status" value="2"/>
</dbReference>
<keyword evidence="3" id="KW-1185">Reference proteome</keyword>
<evidence type="ECO:0000313" key="3">
    <source>
        <dbReference type="Proteomes" id="UP000179284"/>
    </source>
</evidence>